<name>A0A2A5RLJ4_9LACT</name>
<dbReference type="RefSeq" id="WP_245811610.1">
    <property type="nucleotide sequence ID" value="NZ_JXJU01000005.1"/>
</dbReference>
<evidence type="ECO:0000313" key="1">
    <source>
        <dbReference type="EMBL" id="PCS00179.1"/>
    </source>
</evidence>
<dbReference type="EMBL" id="JXJU01000005">
    <property type="protein sequence ID" value="PCS00179.1"/>
    <property type="molecule type" value="Genomic_DNA"/>
</dbReference>
<comment type="caution">
    <text evidence="1">The sequence shown here is derived from an EMBL/GenBank/DDBJ whole genome shotgun (WGS) entry which is preliminary data.</text>
</comment>
<accession>A0A2A5RLJ4</accession>
<dbReference type="Proteomes" id="UP000218181">
    <property type="component" value="Unassembled WGS sequence"/>
</dbReference>
<dbReference type="STRING" id="1291764.GCA_001311235_02865"/>
<reference evidence="1 2" key="1">
    <citation type="submission" date="2014-12" db="EMBL/GenBank/DDBJ databases">
        <title>Draft genome sequences of 10 type strains of Lactococcus.</title>
        <authorList>
            <person name="Sun Z."/>
            <person name="Zhong Z."/>
            <person name="Liu W."/>
            <person name="Zhang W."/>
            <person name="Zhang H."/>
        </authorList>
    </citation>
    <scope>NUCLEOTIDE SEQUENCE [LARGE SCALE GENOMIC DNA]</scope>
    <source>
        <strain evidence="1 2">JCM 16395</strain>
    </source>
</reference>
<protein>
    <submittedName>
        <fullName evidence="1">Uncharacterized protein</fullName>
    </submittedName>
</protein>
<proteinExistence type="predicted"/>
<evidence type="ECO:0000313" key="2">
    <source>
        <dbReference type="Proteomes" id="UP000218181"/>
    </source>
</evidence>
<gene>
    <name evidence="1" type="ORF">RT41_GL001490</name>
</gene>
<dbReference type="AlphaFoldDB" id="A0A2A5RLJ4"/>
<sequence>MSSQTLAVIGISNKKEKGWLKLATLNGASWSDLGAHFDKIKFGGTFNEAGIYEIDFENTAEFGAMAAYSVTTANKIASFSELVALALSEE</sequence>
<organism evidence="1 2">
    <name type="scientific">Lactococcus fujiensis JCM 16395</name>
    <dbReference type="NCBI Taxonomy" id="1291764"/>
    <lineage>
        <taxon>Bacteria</taxon>
        <taxon>Bacillati</taxon>
        <taxon>Bacillota</taxon>
        <taxon>Bacilli</taxon>
        <taxon>Lactobacillales</taxon>
        <taxon>Streptococcaceae</taxon>
        <taxon>Lactococcus</taxon>
    </lineage>
</organism>
<keyword evidence="2" id="KW-1185">Reference proteome</keyword>